<organism evidence="1 2">
    <name type="scientific">Saccharococcus caldoxylosilyticus</name>
    <dbReference type="NCBI Taxonomy" id="81408"/>
    <lineage>
        <taxon>Bacteria</taxon>
        <taxon>Bacillati</taxon>
        <taxon>Bacillota</taxon>
        <taxon>Bacilli</taxon>
        <taxon>Bacillales</taxon>
        <taxon>Anoxybacillaceae</taxon>
        <taxon>Saccharococcus</taxon>
    </lineage>
</organism>
<gene>
    <name evidence="1" type="ORF">B4119_2213</name>
</gene>
<protein>
    <submittedName>
        <fullName evidence="1">Uncharacterized protein</fullName>
    </submittedName>
</protein>
<name>A0A150LU00_9BACL</name>
<proteinExistence type="predicted"/>
<dbReference type="PATRIC" id="fig|81408.3.peg.3241"/>
<dbReference type="EMBL" id="LQYS01000037">
    <property type="protein sequence ID" value="KYD15785.1"/>
    <property type="molecule type" value="Genomic_DNA"/>
</dbReference>
<dbReference type="RefSeq" id="WP_155835586.1">
    <property type="nucleotide sequence ID" value="NZ_AP025623.1"/>
</dbReference>
<accession>A0A150LU00</accession>
<dbReference type="Proteomes" id="UP000075455">
    <property type="component" value="Unassembled WGS sequence"/>
</dbReference>
<comment type="caution">
    <text evidence="1">The sequence shown here is derived from an EMBL/GenBank/DDBJ whole genome shotgun (WGS) entry which is preliminary data.</text>
</comment>
<dbReference type="GeneID" id="301191314"/>
<dbReference type="STRING" id="81408.B4119_2213"/>
<evidence type="ECO:0000313" key="1">
    <source>
        <dbReference type="EMBL" id="KYD15785.1"/>
    </source>
</evidence>
<sequence length="58" mass="6846">MKMTYCSLDWMKISEALDRTYECLVQQNADSEHLKQIEAAKNMWKQAFTYRISSPLKA</sequence>
<dbReference type="AlphaFoldDB" id="A0A150LU00"/>
<dbReference type="eggNOG" id="ENOG502ZNGR">
    <property type="taxonomic scope" value="Bacteria"/>
</dbReference>
<reference evidence="1 2" key="1">
    <citation type="submission" date="2016-01" db="EMBL/GenBank/DDBJ databases">
        <title>Draft Genome Sequences of Seven Thermophilic Sporeformers Isolated from Foods.</title>
        <authorList>
            <person name="Berendsen E.M."/>
            <person name="Wells-Bennik M.H."/>
            <person name="Krawcyk A.O."/>
            <person name="De Jong A."/>
            <person name="Holsappel S."/>
            <person name="Eijlander R.T."/>
            <person name="Kuipers O.P."/>
        </authorList>
    </citation>
    <scope>NUCLEOTIDE SEQUENCE [LARGE SCALE GENOMIC DNA]</scope>
    <source>
        <strain evidence="1 2">B4119</strain>
    </source>
</reference>
<evidence type="ECO:0000313" key="2">
    <source>
        <dbReference type="Proteomes" id="UP000075455"/>
    </source>
</evidence>